<dbReference type="SUPFAM" id="SSF54292">
    <property type="entry name" value="2Fe-2S ferredoxin-like"/>
    <property type="match status" value="1"/>
</dbReference>
<dbReference type="CDD" id="cd00207">
    <property type="entry name" value="fer2"/>
    <property type="match status" value="1"/>
</dbReference>
<protein>
    <submittedName>
        <fullName evidence="9">Vanillate O-demethylase oxidoreductase</fullName>
    </submittedName>
</protein>
<evidence type="ECO:0000259" key="8">
    <source>
        <dbReference type="PROSITE" id="PS51384"/>
    </source>
</evidence>
<keyword evidence="3" id="KW-0479">Metal-binding</keyword>
<evidence type="ECO:0000256" key="5">
    <source>
        <dbReference type="ARBA" id="ARBA00023004"/>
    </source>
</evidence>
<dbReference type="PANTHER" id="PTHR47354">
    <property type="entry name" value="NADH OXIDOREDUCTASE HCR"/>
    <property type="match status" value="1"/>
</dbReference>
<evidence type="ECO:0000256" key="2">
    <source>
        <dbReference type="ARBA" id="ARBA00022714"/>
    </source>
</evidence>
<gene>
    <name evidence="9" type="primary">vanB</name>
    <name evidence="9" type="ORF">ANI02nite_35290</name>
</gene>
<dbReference type="PRINTS" id="PR00409">
    <property type="entry name" value="PHDIOXRDTASE"/>
</dbReference>
<evidence type="ECO:0000313" key="9">
    <source>
        <dbReference type="EMBL" id="GEN61645.1"/>
    </source>
</evidence>
<dbReference type="Gene3D" id="3.40.50.80">
    <property type="entry name" value="Nucleotide-binding domain of ferredoxin-NADP reductase (FNR) module"/>
    <property type="match status" value="1"/>
</dbReference>
<dbReference type="InterPro" id="IPR050415">
    <property type="entry name" value="MRET"/>
</dbReference>
<evidence type="ECO:0000259" key="7">
    <source>
        <dbReference type="PROSITE" id="PS51085"/>
    </source>
</evidence>
<dbReference type="GO" id="GO:0051537">
    <property type="term" value="F:2 iron, 2 sulfur cluster binding"/>
    <property type="evidence" value="ECO:0007669"/>
    <property type="project" value="UniProtKB-KW"/>
</dbReference>
<dbReference type="SUPFAM" id="SSF63380">
    <property type="entry name" value="Riboflavin synthase domain-like"/>
    <property type="match status" value="1"/>
</dbReference>
<keyword evidence="1" id="KW-0285">Flavoprotein</keyword>
<dbReference type="GO" id="GO:0032259">
    <property type="term" value="P:methylation"/>
    <property type="evidence" value="ECO:0007669"/>
    <property type="project" value="UniProtKB-KW"/>
</dbReference>
<sequence length="317" mass="33593">MTSGRDRLDVVVGAVEKLGDVLIFDLLPVAGELPDWEAGAHIDIFLGDDIVRQYSLCGRPGDRSRYRLGVLLDPQSRGGSKAIHDRVSVGARFQIGAPRNLFALDAYPGRAVLIGGGIGVTPLIAMAHALEARGRDFLLYYVAREPVFAEALLTESFADKVVVIRDRGQPDDDKLVPATVIEQAGSAASLSIYTCGPVGLMDAVVEAAAKAGIASDRIHKEAFAAQPIAGGESFEVLAAKSGVRVSVGADEAITTALARAGVKVAVNCEQGICGTCVVNLIEGEPEHRDEYLTEDERTDQIALCCSRSRSPLLVVDL</sequence>
<dbReference type="InterPro" id="IPR006058">
    <property type="entry name" value="2Fe2S_fd_BS"/>
</dbReference>
<dbReference type="AlphaFoldDB" id="A0A511XFG1"/>
<dbReference type="Pfam" id="PF00111">
    <property type="entry name" value="Fer2"/>
    <property type="match status" value="1"/>
</dbReference>
<name>A0A511XFG1_9PROT</name>
<dbReference type="GO" id="GO:0016491">
    <property type="term" value="F:oxidoreductase activity"/>
    <property type="evidence" value="ECO:0007669"/>
    <property type="project" value="UniProtKB-KW"/>
</dbReference>
<dbReference type="InterPro" id="IPR017927">
    <property type="entry name" value="FAD-bd_FR_type"/>
</dbReference>
<dbReference type="Gene3D" id="2.40.30.10">
    <property type="entry name" value="Translation factors"/>
    <property type="match status" value="1"/>
</dbReference>
<dbReference type="GO" id="GO:0008168">
    <property type="term" value="F:methyltransferase activity"/>
    <property type="evidence" value="ECO:0007669"/>
    <property type="project" value="UniProtKB-KW"/>
</dbReference>
<dbReference type="PROSITE" id="PS51384">
    <property type="entry name" value="FAD_FR"/>
    <property type="match status" value="1"/>
</dbReference>
<keyword evidence="6" id="KW-0411">Iron-sulfur</keyword>
<keyword evidence="9" id="KW-0808">Transferase</keyword>
<dbReference type="SUPFAM" id="SSF52343">
    <property type="entry name" value="Ferredoxin reductase-like, C-terminal NADP-linked domain"/>
    <property type="match status" value="1"/>
</dbReference>
<keyword evidence="9" id="KW-0489">Methyltransferase</keyword>
<evidence type="ECO:0000313" key="10">
    <source>
        <dbReference type="Proteomes" id="UP000321635"/>
    </source>
</evidence>
<organism evidence="9 10">
    <name type="scientific">Acetobacter nitrogenifigens DSM 23921 = NBRC 105050</name>
    <dbReference type="NCBI Taxonomy" id="1120919"/>
    <lineage>
        <taxon>Bacteria</taxon>
        <taxon>Pseudomonadati</taxon>
        <taxon>Pseudomonadota</taxon>
        <taxon>Alphaproteobacteria</taxon>
        <taxon>Acetobacterales</taxon>
        <taxon>Acetobacteraceae</taxon>
        <taxon>Acetobacter</taxon>
    </lineage>
</organism>
<dbReference type="STRING" id="1120919.GCA_000429165_03407"/>
<comment type="caution">
    <text evidence="9">The sequence shown here is derived from an EMBL/GenBank/DDBJ whole genome shotgun (WGS) entry which is preliminary data.</text>
</comment>
<dbReference type="EMBL" id="BJYF01000054">
    <property type="protein sequence ID" value="GEN61645.1"/>
    <property type="molecule type" value="Genomic_DNA"/>
</dbReference>
<proteinExistence type="predicted"/>
<feature type="domain" description="FAD-binding FR-type" evidence="8">
    <location>
        <begin position="5"/>
        <end position="105"/>
    </location>
</feature>
<dbReference type="InterPro" id="IPR012675">
    <property type="entry name" value="Beta-grasp_dom_sf"/>
</dbReference>
<dbReference type="CDD" id="cd06185">
    <property type="entry name" value="PDR_like"/>
    <property type="match status" value="1"/>
</dbReference>
<dbReference type="PANTHER" id="PTHR47354:SF1">
    <property type="entry name" value="CARNITINE MONOOXYGENASE REDUCTASE SUBUNIT"/>
    <property type="match status" value="1"/>
</dbReference>
<reference evidence="9 10" key="1">
    <citation type="submission" date="2019-07" db="EMBL/GenBank/DDBJ databases">
        <title>Whole genome shotgun sequence of Acetobacter nitrogenifigens NBRC 105050.</title>
        <authorList>
            <person name="Hosoyama A."/>
            <person name="Uohara A."/>
            <person name="Ohji S."/>
            <person name="Ichikawa N."/>
        </authorList>
    </citation>
    <scope>NUCLEOTIDE SEQUENCE [LARGE SCALE GENOMIC DNA]</scope>
    <source>
        <strain evidence="9 10">NBRC 105050</strain>
    </source>
</reference>
<dbReference type="InterPro" id="IPR036010">
    <property type="entry name" value="2Fe-2S_ferredoxin-like_sf"/>
</dbReference>
<dbReference type="Proteomes" id="UP000321635">
    <property type="component" value="Unassembled WGS sequence"/>
</dbReference>
<keyword evidence="10" id="KW-1185">Reference proteome</keyword>
<accession>A0A511XFG1</accession>
<dbReference type="Gene3D" id="3.10.20.30">
    <property type="match status" value="1"/>
</dbReference>
<evidence type="ECO:0000256" key="4">
    <source>
        <dbReference type="ARBA" id="ARBA00023002"/>
    </source>
</evidence>
<keyword evidence="2" id="KW-0001">2Fe-2S</keyword>
<evidence type="ECO:0000256" key="6">
    <source>
        <dbReference type="ARBA" id="ARBA00023014"/>
    </source>
</evidence>
<keyword evidence="4" id="KW-0560">Oxidoreductase</keyword>
<dbReference type="OrthoDB" id="9792185at2"/>
<dbReference type="PROSITE" id="PS51085">
    <property type="entry name" value="2FE2S_FER_2"/>
    <property type="match status" value="1"/>
</dbReference>
<keyword evidence="5" id="KW-0408">Iron</keyword>
<evidence type="ECO:0000256" key="3">
    <source>
        <dbReference type="ARBA" id="ARBA00022723"/>
    </source>
</evidence>
<dbReference type="InterPro" id="IPR001041">
    <property type="entry name" value="2Fe-2S_ferredoxin-type"/>
</dbReference>
<dbReference type="GO" id="GO:0046872">
    <property type="term" value="F:metal ion binding"/>
    <property type="evidence" value="ECO:0007669"/>
    <property type="project" value="UniProtKB-KW"/>
</dbReference>
<dbReference type="PROSITE" id="PS00197">
    <property type="entry name" value="2FE2S_FER_1"/>
    <property type="match status" value="1"/>
</dbReference>
<dbReference type="InterPro" id="IPR017938">
    <property type="entry name" value="Riboflavin_synthase-like_b-brl"/>
</dbReference>
<dbReference type="InterPro" id="IPR039261">
    <property type="entry name" value="FNR_nucleotide-bd"/>
</dbReference>
<evidence type="ECO:0000256" key="1">
    <source>
        <dbReference type="ARBA" id="ARBA00022630"/>
    </source>
</evidence>
<feature type="domain" description="2Fe-2S ferredoxin-type" evidence="7">
    <location>
        <begin position="232"/>
        <end position="317"/>
    </location>
</feature>
<dbReference type="RefSeq" id="WP_026398881.1">
    <property type="nucleotide sequence ID" value="NZ_AUBI01000021.1"/>
</dbReference>